<keyword evidence="1" id="KW-0472">Membrane</keyword>
<dbReference type="Gene3D" id="3.60.10.10">
    <property type="entry name" value="Endonuclease/exonuclease/phosphatase"/>
    <property type="match status" value="1"/>
</dbReference>
<reference evidence="3" key="1">
    <citation type="submission" date="2019-08" db="EMBL/GenBank/DDBJ databases">
        <authorList>
            <person name="Kucharzyk K."/>
            <person name="Murdoch R.W."/>
            <person name="Higgins S."/>
            <person name="Loffler F."/>
        </authorList>
    </citation>
    <scope>NUCLEOTIDE SEQUENCE</scope>
</reference>
<dbReference type="PANTHER" id="PTHR14859">
    <property type="entry name" value="CALCOFLUOR WHITE HYPERSENSITIVE PROTEIN PRECURSOR"/>
    <property type="match status" value="1"/>
</dbReference>
<dbReference type="InterPro" id="IPR005135">
    <property type="entry name" value="Endo/exonuclease/phosphatase"/>
</dbReference>
<name>A0A645BYU7_9ZZZZ</name>
<sequence length="362" mass="41963">MAKKLNIAHRILVTITILVALLAFTGGLAKYISPRVSVIFPFAALPMLSSMTLNLLLLIYWSIRRKYWALLPLGVILFNFSYIGGVVQLRFSKPDLLPGHKSLKIATYNVKEFGREDQAAASWQIAEFMNQEQVDVICFQEYQDYEHFNMDSMKMSFRNWPYNAILADTLDLLRLAVFSKFPVEKGELIKYKDSGNCMMWCDVVVNNTRLRVFNVHLQTTGLSWKRREIEQEFQSEQSTMEKKKKVFKETFDLLVDGIHKRIVQADNLHRLVEESPYPVLVCGDLNSPPSVYTYFKINEGLKDGFRTAGHGYAYTYRFYKHMLRLDYIFHSESLQGIDYYSPELDVCSDHNPVIMQLGVPQQ</sequence>
<feature type="domain" description="Endonuclease/exonuclease/phosphatase" evidence="2">
    <location>
        <begin position="106"/>
        <end position="350"/>
    </location>
</feature>
<dbReference type="GO" id="GO:0016020">
    <property type="term" value="C:membrane"/>
    <property type="evidence" value="ECO:0007669"/>
    <property type="project" value="GOC"/>
</dbReference>
<accession>A0A645BYU7</accession>
<dbReference type="Pfam" id="PF03372">
    <property type="entry name" value="Exo_endo_phos"/>
    <property type="match status" value="1"/>
</dbReference>
<organism evidence="3">
    <name type="scientific">bioreactor metagenome</name>
    <dbReference type="NCBI Taxonomy" id="1076179"/>
    <lineage>
        <taxon>unclassified sequences</taxon>
        <taxon>metagenomes</taxon>
        <taxon>ecological metagenomes</taxon>
    </lineage>
</organism>
<feature type="transmembrane region" description="Helical" evidence="1">
    <location>
        <begin position="67"/>
        <end position="87"/>
    </location>
</feature>
<dbReference type="EMBL" id="VSSQ01023609">
    <property type="protein sequence ID" value="MPM70670.1"/>
    <property type="molecule type" value="Genomic_DNA"/>
</dbReference>
<gene>
    <name evidence="3" type="ORF">SDC9_117626</name>
</gene>
<dbReference type="AlphaFoldDB" id="A0A645BYU7"/>
<keyword evidence="1" id="KW-0812">Transmembrane</keyword>
<dbReference type="CDD" id="cd09084">
    <property type="entry name" value="EEP-2"/>
    <property type="match status" value="1"/>
</dbReference>
<feature type="transmembrane region" description="Helical" evidence="1">
    <location>
        <begin position="39"/>
        <end position="60"/>
    </location>
</feature>
<dbReference type="GO" id="GO:0006506">
    <property type="term" value="P:GPI anchor biosynthetic process"/>
    <property type="evidence" value="ECO:0007669"/>
    <property type="project" value="TreeGrafter"/>
</dbReference>
<keyword evidence="1" id="KW-1133">Transmembrane helix</keyword>
<proteinExistence type="predicted"/>
<dbReference type="SUPFAM" id="SSF56219">
    <property type="entry name" value="DNase I-like"/>
    <property type="match status" value="1"/>
</dbReference>
<evidence type="ECO:0000259" key="2">
    <source>
        <dbReference type="Pfam" id="PF03372"/>
    </source>
</evidence>
<dbReference type="InterPro" id="IPR036691">
    <property type="entry name" value="Endo/exonu/phosph_ase_sf"/>
</dbReference>
<protein>
    <recommendedName>
        <fullName evidence="2">Endonuclease/exonuclease/phosphatase domain-containing protein</fullName>
    </recommendedName>
</protein>
<dbReference type="PANTHER" id="PTHR14859:SF15">
    <property type="entry name" value="ENDONUCLEASE_EXONUCLEASE_PHOSPHATASE DOMAIN-CONTAINING PROTEIN"/>
    <property type="match status" value="1"/>
</dbReference>
<evidence type="ECO:0000313" key="3">
    <source>
        <dbReference type="EMBL" id="MPM70670.1"/>
    </source>
</evidence>
<comment type="caution">
    <text evidence="3">The sequence shown here is derived from an EMBL/GenBank/DDBJ whole genome shotgun (WGS) entry which is preliminary data.</text>
</comment>
<dbReference type="InterPro" id="IPR051916">
    <property type="entry name" value="GPI-anchor_lipid_remodeler"/>
</dbReference>
<dbReference type="GO" id="GO:0003824">
    <property type="term" value="F:catalytic activity"/>
    <property type="evidence" value="ECO:0007669"/>
    <property type="project" value="InterPro"/>
</dbReference>
<evidence type="ECO:0000256" key="1">
    <source>
        <dbReference type="SAM" id="Phobius"/>
    </source>
</evidence>